<keyword evidence="2" id="KW-0472">Membrane</keyword>
<organism evidence="3 4">
    <name type="scientific">Silvimonas terrae</name>
    <dbReference type="NCBI Taxonomy" id="300266"/>
    <lineage>
        <taxon>Bacteria</taxon>
        <taxon>Pseudomonadati</taxon>
        <taxon>Pseudomonadota</taxon>
        <taxon>Betaproteobacteria</taxon>
        <taxon>Neisseriales</taxon>
        <taxon>Chitinibacteraceae</taxon>
        <taxon>Silvimonas</taxon>
    </lineage>
</organism>
<reference evidence="3 4" key="1">
    <citation type="submission" date="2020-08" db="EMBL/GenBank/DDBJ databases">
        <title>Genomic Encyclopedia of Type Strains, Phase IV (KMG-IV): sequencing the most valuable type-strain genomes for metagenomic binning, comparative biology and taxonomic classification.</title>
        <authorList>
            <person name="Goeker M."/>
        </authorList>
    </citation>
    <scope>NUCLEOTIDE SEQUENCE [LARGE SCALE GENOMIC DNA]</scope>
    <source>
        <strain evidence="3 4">DSM 18233</strain>
    </source>
</reference>
<dbReference type="AlphaFoldDB" id="A0A840R8P2"/>
<keyword evidence="2" id="KW-1133">Transmembrane helix</keyword>
<accession>A0A840R8P2</accession>
<sequence>MCLRRGWPSWPRLCRRLDLLTVVGCLGWLTWLKLLWVLAPDGAVVYMSGVARQQGPFFWIAKRKVPKKNDPCDSAPSGFPALLVRAGWLQELASLKHPYAETPALTAMLGTAGGEASQQQQQQRKSSVRKVDWLSPPPRHSRVGGNPVRPPTVALMHHEYSVMPVNPGKPPDKTARWA</sequence>
<feature type="region of interest" description="Disordered" evidence="1">
    <location>
        <begin position="111"/>
        <end position="152"/>
    </location>
</feature>
<proteinExistence type="predicted"/>
<evidence type="ECO:0000313" key="3">
    <source>
        <dbReference type="EMBL" id="MBB5189695.1"/>
    </source>
</evidence>
<dbReference type="EMBL" id="JACHHN010000001">
    <property type="protein sequence ID" value="MBB5189695.1"/>
    <property type="molecule type" value="Genomic_DNA"/>
</dbReference>
<keyword evidence="2" id="KW-0812">Transmembrane</keyword>
<evidence type="ECO:0000256" key="1">
    <source>
        <dbReference type="SAM" id="MobiDB-lite"/>
    </source>
</evidence>
<dbReference type="Proteomes" id="UP000543030">
    <property type="component" value="Unassembled WGS sequence"/>
</dbReference>
<protein>
    <submittedName>
        <fullName evidence="3">Uncharacterized protein</fullName>
    </submittedName>
</protein>
<feature type="transmembrane region" description="Helical" evidence="2">
    <location>
        <begin position="20"/>
        <end position="39"/>
    </location>
</feature>
<evidence type="ECO:0000256" key="2">
    <source>
        <dbReference type="SAM" id="Phobius"/>
    </source>
</evidence>
<evidence type="ECO:0000313" key="4">
    <source>
        <dbReference type="Proteomes" id="UP000543030"/>
    </source>
</evidence>
<gene>
    <name evidence="3" type="ORF">HNQ50_000405</name>
</gene>
<keyword evidence="4" id="KW-1185">Reference proteome</keyword>
<name>A0A840R8P2_9NEIS</name>
<comment type="caution">
    <text evidence="3">The sequence shown here is derived from an EMBL/GenBank/DDBJ whole genome shotgun (WGS) entry which is preliminary data.</text>
</comment>